<name>A0A2S3VY91_9PROT</name>
<protein>
    <recommendedName>
        <fullName evidence="1">Bacteriophage phiJL001 Gp84 C-terminal domain-containing protein</fullName>
    </recommendedName>
</protein>
<dbReference type="Pfam" id="PF09931">
    <property type="entry name" value="Phage_phiJL001_Gp84_N"/>
    <property type="match status" value="1"/>
</dbReference>
<gene>
    <name evidence="2" type="ORF">KMAL_27980</name>
</gene>
<dbReference type="Pfam" id="PF09356">
    <property type="entry name" value="Phage_BR0599"/>
    <property type="match status" value="1"/>
</dbReference>
<dbReference type="AlphaFoldDB" id="A0A2S3VY91"/>
<proteinExistence type="predicted"/>
<dbReference type="OrthoDB" id="1633386at2"/>
<organism evidence="2 3">
    <name type="scientific">Novacetimonas maltaceti</name>
    <dbReference type="NCBI Taxonomy" id="1203393"/>
    <lineage>
        <taxon>Bacteria</taxon>
        <taxon>Pseudomonadati</taxon>
        <taxon>Pseudomonadota</taxon>
        <taxon>Alphaproteobacteria</taxon>
        <taxon>Acetobacterales</taxon>
        <taxon>Acetobacteraceae</taxon>
        <taxon>Novacetimonas</taxon>
    </lineage>
</organism>
<dbReference type="NCBIfam" id="TIGR02218">
    <property type="entry name" value="phg_TIGR02218"/>
    <property type="match status" value="1"/>
</dbReference>
<evidence type="ECO:0000313" key="3">
    <source>
        <dbReference type="Proteomes" id="UP000237344"/>
    </source>
</evidence>
<sequence length="284" mass="31207">MSFDFLERSNHKSQIVSLYEFSVGVQQSDGSLLFGQQAWRYTSQDSDVTLDNVVYSSAPVDDNGASITSESQTDQFSITLPSSTELAQIFRADPPSAMMRVTVRRRNVGDPDAPIYWVGVVSSADHSDDLTTTLACTDLTATLSRNANRCYWSRSCTRALYDNLCKVDKTQYKVDVAIDAIDGTTITSAAIGTYEAGYFAGGFIEWERWPGVYDRRGIEEHNGTSLSLIGSTDQLQVGMTIQAYPGCDRTTGTTGCGRFNNMSNYGGYPFMPGKSPFDGNPVFY</sequence>
<dbReference type="InterPro" id="IPR018964">
    <property type="entry name" value="Phage_phiJL001_Gp84_C"/>
</dbReference>
<dbReference type="Proteomes" id="UP000237344">
    <property type="component" value="Unassembled WGS sequence"/>
</dbReference>
<evidence type="ECO:0000259" key="1">
    <source>
        <dbReference type="Pfam" id="PF09356"/>
    </source>
</evidence>
<reference evidence="2 3" key="1">
    <citation type="submission" date="2018-01" db="EMBL/GenBank/DDBJ databases">
        <title>Draft Genome Sequence of Komagataeibacter maltaceti LMG 1529, a Vinegar Producing Acetic Acid Bacterium Isolated from Malt Vinegar Brewery Acetifiers.</title>
        <authorList>
            <person name="Zhang Q."/>
            <person name="Hollensteiner J."/>
            <person name="Poehlein A."/>
            <person name="Daniel R."/>
        </authorList>
    </citation>
    <scope>NUCLEOTIDE SEQUENCE [LARGE SCALE GENOMIC DNA]</scope>
    <source>
        <strain evidence="2 3">LMG 1529</strain>
    </source>
</reference>
<feature type="domain" description="Bacteriophage phiJL001 Gp84 C-terminal" evidence="1">
    <location>
        <begin position="197"/>
        <end position="274"/>
    </location>
</feature>
<dbReference type="EMBL" id="POTC01000058">
    <property type="protein sequence ID" value="POF61579.1"/>
    <property type="molecule type" value="Genomic_DNA"/>
</dbReference>
<dbReference type="RefSeq" id="WP_007396632.1">
    <property type="nucleotide sequence ID" value="NZ_NKUE01000038.1"/>
</dbReference>
<comment type="caution">
    <text evidence="2">The sequence shown here is derived from an EMBL/GenBank/DDBJ whole genome shotgun (WGS) entry which is preliminary data.</text>
</comment>
<dbReference type="InterPro" id="IPR011928">
    <property type="entry name" value="Phage_phiJL001_Gp84"/>
</dbReference>
<evidence type="ECO:0000313" key="2">
    <source>
        <dbReference type="EMBL" id="POF61579.1"/>
    </source>
</evidence>
<accession>A0A2S3VY91</accession>
<keyword evidence="3" id="KW-1185">Reference proteome</keyword>